<evidence type="ECO:0000313" key="2">
    <source>
        <dbReference type="EMBL" id="KKQ82016.1"/>
    </source>
</evidence>
<dbReference type="Proteomes" id="UP000034710">
    <property type="component" value="Unassembled WGS sequence"/>
</dbReference>
<name>A0A0G0NXY2_9BACT</name>
<keyword evidence="1" id="KW-1133">Transmembrane helix</keyword>
<gene>
    <name evidence="2" type="ORF">UT06_C0052G0005</name>
</gene>
<protein>
    <submittedName>
        <fullName evidence="2">Uncharacterized protein</fullName>
    </submittedName>
</protein>
<accession>A0A0G0NXY2</accession>
<sequence>MNDRFYKNKERAINGSYGARAVMNWTIKIEKKVDKLVQKGKVNEEDRSYLTDTLLIEASNKIYKEVTDANPEKLDEWRKKGAGKLLRNVLAEDSQYNPETKRQDPVKRFVEEKVPSILESKPEISHLDPPNKDKEADYRIGQPLTTEEKVQTAVILFLAVYIPTITVLASWIYDSNSKDQAEIDKWIAAYKTAQSEQVSGIVIEKLPPVVTPDGFSPLTPPATPEPISIIPEQVTHSTQNQTVKVFYSSDKIPESEVKKTVPATPEPDYYHAGIDFSNGEKTNINIAGVQISSIPVVFKDSFTPMEAAGYTQQTASGTDRSQVYIDKYGNTIWSIHSGTDGGKPNPGEEFREIIQKGSLKKPNSYLDSTKTRTNIDKLLKLGDIVSIGQDNSIKRDFQIVAVHIIPDGNINDEYYSDKKNVTDNAIEATGGIDSDFYILKEKRGIMFYTCLHNVSDAPNDPGQILIDQTGDTLVIGLVPTDESYVKNEAETSVINQEAEVKMHPLEESARTLTQILNSASSRAQDSGEIFKTFLTDQFGLHGIPLTEEAKKVIEDIKRETEDGDKIQCTMGADLLGAMPGSKNIVMDTYGWQDKEGTEIIKDYNEAVDFITRADGSMDPNLANGGRIDRYGADIFKVDSFGDLNIGDKITVPRSPALPNGHIVVVIGKRLDENGKIHLKIFDVNYERSFGLARILEDVTEDNIYDQIAKGQKTNLYAIRPQGKFNRAISDNN</sequence>
<proteinExistence type="predicted"/>
<comment type="caution">
    <text evidence="2">The sequence shown here is derived from an EMBL/GenBank/DDBJ whole genome shotgun (WGS) entry which is preliminary data.</text>
</comment>
<organism evidence="2 3">
    <name type="scientific">Candidatus Woesebacteria bacterium GW2011_GWA1_38_8</name>
    <dbReference type="NCBI Taxonomy" id="1618547"/>
    <lineage>
        <taxon>Bacteria</taxon>
        <taxon>Candidatus Woeseibacteriota</taxon>
    </lineage>
</organism>
<evidence type="ECO:0000313" key="3">
    <source>
        <dbReference type="Proteomes" id="UP000034710"/>
    </source>
</evidence>
<keyword evidence="1" id="KW-0472">Membrane</keyword>
<feature type="transmembrane region" description="Helical" evidence="1">
    <location>
        <begin position="153"/>
        <end position="173"/>
    </location>
</feature>
<dbReference type="EMBL" id="LBVJ01000052">
    <property type="protein sequence ID" value="KKQ82016.1"/>
    <property type="molecule type" value="Genomic_DNA"/>
</dbReference>
<dbReference type="AlphaFoldDB" id="A0A0G0NXY2"/>
<evidence type="ECO:0000256" key="1">
    <source>
        <dbReference type="SAM" id="Phobius"/>
    </source>
</evidence>
<keyword evidence="1" id="KW-0812">Transmembrane</keyword>
<reference evidence="2 3" key="1">
    <citation type="journal article" date="2015" name="Nature">
        <title>rRNA introns, odd ribosomes, and small enigmatic genomes across a large radiation of phyla.</title>
        <authorList>
            <person name="Brown C.T."/>
            <person name="Hug L.A."/>
            <person name="Thomas B.C."/>
            <person name="Sharon I."/>
            <person name="Castelle C.J."/>
            <person name="Singh A."/>
            <person name="Wilkins M.J."/>
            <person name="Williams K.H."/>
            <person name="Banfield J.F."/>
        </authorList>
    </citation>
    <scope>NUCLEOTIDE SEQUENCE [LARGE SCALE GENOMIC DNA]</scope>
</reference>